<keyword evidence="1" id="KW-0472">Membrane</keyword>
<evidence type="ECO:0008006" key="4">
    <source>
        <dbReference type="Google" id="ProtNLM"/>
    </source>
</evidence>
<proteinExistence type="predicted"/>
<gene>
    <name evidence="2" type="ORF">C7440_2535</name>
</gene>
<name>A0A2U1CLD3_9BURK</name>
<evidence type="ECO:0000256" key="1">
    <source>
        <dbReference type="SAM" id="Phobius"/>
    </source>
</evidence>
<dbReference type="RefSeq" id="WP_180064392.1">
    <property type="nucleotide sequence ID" value="NZ_JACCEX010000003.1"/>
</dbReference>
<dbReference type="Proteomes" id="UP000246145">
    <property type="component" value="Unassembled WGS sequence"/>
</dbReference>
<dbReference type="AlphaFoldDB" id="A0A2U1CLD3"/>
<dbReference type="PANTHER" id="PTHR37304">
    <property type="entry name" value="MEMBRANE PROTEIN-RELATED"/>
    <property type="match status" value="1"/>
</dbReference>
<organism evidence="2 3">
    <name type="scientific">Pusillimonas noertemannii</name>
    <dbReference type="NCBI Taxonomy" id="305977"/>
    <lineage>
        <taxon>Bacteria</taxon>
        <taxon>Pseudomonadati</taxon>
        <taxon>Pseudomonadota</taxon>
        <taxon>Betaproteobacteria</taxon>
        <taxon>Burkholderiales</taxon>
        <taxon>Alcaligenaceae</taxon>
        <taxon>Pusillimonas</taxon>
    </lineage>
</organism>
<dbReference type="EMBL" id="QEKO01000003">
    <property type="protein sequence ID" value="PVY61802.1"/>
    <property type="molecule type" value="Genomic_DNA"/>
</dbReference>
<accession>A0A2U1CLD3</accession>
<keyword evidence="3" id="KW-1185">Reference proteome</keyword>
<keyword evidence="1" id="KW-0812">Transmembrane</keyword>
<feature type="transmembrane region" description="Helical" evidence="1">
    <location>
        <begin position="22"/>
        <end position="41"/>
    </location>
</feature>
<dbReference type="PANTHER" id="PTHR37304:SF1">
    <property type="entry name" value="MEMBRANE PROTEIN"/>
    <property type="match status" value="1"/>
</dbReference>
<feature type="transmembrane region" description="Helical" evidence="1">
    <location>
        <begin position="61"/>
        <end position="79"/>
    </location>
</feature>
<dbReference type="STRING" id="1231391.GCA_000308195_00346"/>
<dbReference type="Pfam" id="PF04070">
    <property type="entry name" value="DUF378"/>
    <property type="match status" value="1"/>
</dbReference>
<protein>
    <recommendedName>
        <fullName evidence="4">DUF378 domain-containing protein</fullName>
    </recommendedName>
</protein>
<sequence length="86" mass="8892">MNDAEPPVNDLASTVPLMTLSLLDWIALIILIVGGLNWGLVGLLNLDLIGAALGNGTAASRLAQLLIGLAGLYGIAFALKLGGRRR</sequence>
<evidence type="ECO:0000313" key="2">
    <source>
        <dbReference type="EMBL" id="PVY61802.1"/>
    </source>
</evidence>
<comment type="caution">
    <text evidence="2">The sequence shown here is derived from an EMBL/GenBank/DDBJ whole genome shotgun (WGS) entry which is preliminary data.</text>
</comment>
<reference evidence="2 3" key="1">
    <citation type="submission" date="2018-04" db="EMBL/GenBank/DDBJ databases">
        <title>Genomic Encyclopedia of Type Strains, Phase IV (KMG-IV): sequencing the most valuable type-strain genomes for metagenomic binning, comparative biology and taxonomic classification.</title>
        <authorList>
            <person name="Goeker M."/>
        </authorList>
    </citation>
    <scope>NUCLEOTIDE SEQUENCE [LARGE SCALE GENOMIC DNA]</scope>
    <source>
        <strain evidence="2 3">DSM 10065</strain>
    </source>
</reference>
<evidence type="ECO:0000313" key="3">
    <source>
        <dbReference type="Proteomes" id="UP000246145"/>
    </source>
</evidence>
<keyword evidence="1" id="KW-1133">Transmembrane helix</keyword>
<dbReference type="InterPro" id="IPR007211">
    <property type="entry name" value="DUF378"/>
</dbReference>